<dbReference type="PANTHER" id="PTHR37804:SF1">
    <property type="entry name" value="CDAA REGULATORY PROTEIN CDAR"/>
    <property type="match status" value="1"/>
</dbReference>
<dbReference type="Gene3D" id="2.170.120.40">
    <property type="entry name" value="YbbR-like domain"/>
    <property type="match status" value="2"/>
</dbReference>
<feature type="transmembrane region" description="Helical" evidence="1">
    <location>
        <begin position="10"/>
        <end position="27"/>
    </location>
</feature>
<dbReference type="Gene3D" id="2.170.120.30">
    <property type="match status" value="2"/>
</dbReference>
<proteinExistence type="predicted"/>
<dbReference type="GeneID" id="70578118"/>
<dbReference type="RefSeq" id="WP_095178272.1">
    <property type="nucleotide sequence ID" value="NZ_CP173238.1"/>
</dbReference>
<reference evidence="3 4" key="1">
    <citation type="submission" date="2018-06" db="EMBL/GenBank/DDBJ databases">
        <authorList>
            <consortium name="Pathogen Informatics"/>
            <person name="Doyle S."/>
        </authorList>
    </citation>
    <scope>NUCLEOTIDE SEQUENCE [LARGE SCALE GENOMIC DNA]</scope>
    <source>
        <strain evidence="3 4">NCTC13028</strain>
    </source>
</reference>
<evidence type="ECO:0000313" key="5">
    <source>
        <dbReference type="Proteomes" id="UP000528432"/>
    </source>
</evidence>
<dbReference type="PANTHER" id="PTHR37804">
    <property type="entry name" value="CDAA REGULATORY PROTEIN CDAR"/>
    <property type="match status" value="1"/>
</dbReference>
<accession>A0A240AZJ0</accession>
<reference evidence="2 5" key="2">
    <citation type="submission" date="2020-05" db="EMBL/GenBank/DDBJ databases">
        <title>Draft genome sequence of Clostridium cochlearium strain AGROS13 isolated from a sheep dairy farm in New Zealand.</title>
        <authorList>
            <person name="Gupta T.B."/>
            <person name="Jauregui R."/>
            <person name="Risson A.N."/>
            <person name="Brightwell G."/>
            <person name="Maclean P."/>
        </authorList>
    </citation>
    <scope>NUCLEOTIDE SEQUENCE [LARGE SCALE GENOMIC DNA]</scope>
    <source>
        <strain evidence="2 5">AGROS13</strain>
    </source>
</reference>
<keyword evidence="1" id="KW-1133">Transmembrane helix</keyword>
<evidence type="ECO:0000313" key="2">
    <source>
        <dbReference type="EMBL" id="NOH15135.1"/>
    </source>
</evidence>
<gene>
    <name evidence="2" type="ORF">HMJ28_01795</name>
    <name evidence="3" type="ORF">NCTC13028_02278</name>
</gene>
<keyword evidence="1" id="KW-0472">Membrane</keyword>
<evidence type="ECO:0000313" key="4">
    <source>
        <dbReference type="Proteomes" id="UP000250223"/>
    </source>
</evidence>
<dbReference type="Proteomes" id="UP000250223">
    <property type="component" value="Unassembled WGS sequence"/>
</dbReference>
<dbReference type="AlphaFoldDB" id="A0A240AZJ0"/>
<dbReference type="InterPro" id="IPR053154">
    <property type="entry name" value="c-di-AMP_regulator"/>
</dbReference>
<dbReference type="InterPro" id="IPR012505">
    <property type="entry name" value="YbbR"/>
</dbReference>
<organism evidence="3 4">
    <name type="scientific">Clostridium cochlearium</name>
    <dbReference type="NCBI Taxonomy" id="1494"/>
    <lineage>
        <taxon>Bacteria</taxon>
        <taxon>Bacillati</taxon>
        <taxon>Bacillota</taxon>
        <taxon>Clostridia</taxon>
        <taxon>Eubacteriales</taxon>
        <taxon>Clostridiaceae</taxon>
        <taxon>Clostridium</taxon>
    </lineage>
</organism>
<dbReference type="EMBL" id="UAWC01000026">
    <property type="protein sequence ID" value="SQB36055.1"/>
    <property type="molecule type" value="Genomic_DNA"/>
</dbReference>
<name>A0A240AZJ0_CLOCO</name>
<dbReference type="EMBL" id="JABFIF010000002">
    <property type="protein sequence ID" value="NOH15135.1"/>
    <property type="molecule type" value="Genomic_DNA"/>
</dbReference>
<evidence type="ECO:0000256" key="1">
    <source>
        <dbReference type="SAM" id="Phobius"/>
    </source>
</evidence>
<dbReference type="Proteomes" id="UP000528432">
    <property type="component" value="Unassembled WGS sequence"/>
</dbReference>
<evidence type="ECO:0000313" key="3">
    <source>
        <dbReference type="EMBL" id="SQB36055.1"/>
    </source>
</evidence>
<dbReference type="Pfam" id="PF07949">
    <property type="entry name" value="YbbR"/>
    <property type="match status" value="2"/>
</dbReference>
<protein>
    <submittedName>
        <fullName evidence="3">Membrane associated protein</fullName>
    </submittedName>
</protein>
<sequence length="413" mass="46320">MDKKNKREQIIIKICCVIAAFGAWLYITSVLNPIKTSKKDIPVIIENEDVLRRSNLVLVSDKDLHVTLLLKGPINDIYSVKENQFKIVLDLQSYILKKGENNVPVKLEKIPKNIKVMNEENLWVKIMVDELTDKKLPLSIKTKGKAGEGYYNLPYSSNIKEVVLRGASKHINSVATAEAVVDLNNAEKDIDVSVPIKAFDSNGNEVKSVSLDPGVARIKIPVKKVSTVNVNVKYDLDSNRELKEIKSTPDKVKIIGDEDVINNIRSIDTETINLNNLNNGDEIQAKLVLPKNISLVKEQSIYVKVKVYFNGEEENNEINKQISIAIKPINYDENKYDVKLDQDKVTLNLSGNLENMNLQNIRCYIDLASLKEGDYNLPIKIELPNGLNLISKSPENIKVQINSKGTSEGENAS</sequence>
<keyword evidence="1" id="KW-0812">Transmembrane</keyword>